<feature type="compositionally biased region" description="Low complexity" evidence="1">
    <location>
        <begin position="44"/>
        <end position="56"/>
    </location>
</feature>
<keyword evidence="3" id="KW-1185">Reference proteome</keyword>
<sequence length="131" mass="14513">MEAYSQQRTRPGTDNHEQASGAVRMPKYYGKAGYTSTDPKNTKKNGNGKANWGAIGDDLLDDEFNFTHTRRRSNSSSFSNTVRSFKTKFDVNEPEPVFEEELHGPLAEDETNPLSKSTDAEESASTASSEL</sequence>
<evidence type="ECO:0000256" key="1">
    <source>
        <dbReference type="SAM" id="MobiDB-lite"/>
    </source>
</evidence>
<feature type="compositionally biased region" description="Polar residues" evidence="1">
    <location>
        <begin position="1"/>
        <end position="10"/>
    </location>
</feature>
<proteinExistence type="predicted"/>
<feature type="region of interest" description="Disordered" evidence="1">
    <location>
        <begin position="1"/>
        <end position="56"/>
    </location>
</feature>
<dbReference type="Proteomes" id="UP001610728">
    <property type="component" value="Unassembled WGS sequence"/>
</dbReference>
<dbReference type="RefSeq" id="XP_070863029.1">
    <property type="nucleotide sequence ID" value="XM_071005880.1"/>
</dbReference>
<reference evidence="2 3" key="1">
    <citation type="submission" date="2020-05" db="EMBL/GenBank/DDBJ databases">
        <title>Ceratocystis lukuohia genome.</title>
        <authorList>
            <person name="Harrington T.C."/>
            <person name="Kim K."/>
            <person name="Mayers C.G."/>
        </authorList>
    </citation>
    <scope>NUCLEOTIDE SEQUENCE [LARGE SCALE GENOMIC DNA]</scope>
    <source>
        <strain evidence="2 3">C4212</strain>
    </source>
</reference>
<dbReference type="EMBL" id="JABSNW010000001">
    <property type="protein sequence ID" value="KAL2891849.1"/>
    <property type="molecule type" value="Genomic_DNA"/>
</dbReference>
<comment type="caution">
    <text evidence="2">The sequence shown here is derived from an EMBL/GenBank/DDBJ whole genome shotgun (WGS) entry which is preliminary data.</text>
</comment>
<feature type="region of interest" description="Disordered" evidence="1">
    <location>
        <begin position="68"/>
        <end position="131"/>
    </location>
</feature>
<evidence type="ECO:0000313" key="2">
    <source>
        <dbReference type="EMBL" id="KAL2891849.1"/>
    </source>
</evidence>
<gene>
    <name evidence="2" type="ORF">HOO65_011207</name>
</gene>
<feature type="compositionally biased region" description="Low complexity" evidence="1">
    <location>
        <begin position="74"/>
        <end position="84"/>
    </location>
</feature>
<evidence type="ECO:0000313" key="3">
    <source>
        <dbReference type="Proteomes" id="UP001610728"/>
    </source>
</evidence>
<name>A0ABR4MUC2_9PEZI</name>
<dbReference type="GeneID" id="98115453"/>
<accession>A0ABR4MUC2</accession>
<protein>
    <submittedName>
        <fullName evidence="2">ATPase-stabilizing factor 15 kDa protein</fullName>
    </submittedName>
</protein>
<organism evidence="2 3">
    <name type="scientific">Ceratocystis lukuohia</name>
    <dbReference type="NCBI Taxonomy" id="2019550"/>
    <lineage>
        <taxon>Eukaryota</taxon>
        <taxon>Fungi</taxon>
        <taxon>Dikarya</taxon>
        <taxon>Ascomycota</taxon>
        <taxon>Pezizomycotina</taxon>
        <taxon>Sordariomycetes</taxon>
        <taxon>Hypocreomycetidae</taxon>
        <taxon>Microascales</taxon>
        <taxon>Ceratocystidaceae</taxon>
        <taxon>Ceratocystis</taxon>
    </lineage>
</organism>